<evidence type="ECO:0000256" key="14">
    <source>
        <dbReference type="ARBA" id="ARBA00041472"/>
    </source>
</evidence>
<evidence type="ECO:0000256" key="13">
    <source>
        <dbReference type="ARBA" id="ARBA00038935"/>
    </source>
</evidence>
<accession>A0ABR1LXS6</accession>
<keyword evidence="10" id="KW-0624">Polysaccharide degradation</keyword>
<dbReference type="Pfam" id="PF00150">
    <property type="entry name" value="Cellulase"/>
    <property type="match status" value="1"/>
</dbReference>
<evidence type="ECO:0000256" key="4">
    <source>
        <dbReference type="ARBA" id="ARBA00022729"/>
    </source>
</evidence>
<evidence type="ECO:0000256" key="15">
    <source>
        <dbReference type="ARBA" id="ARBA00042025"/>
    </source>
</evidence>
<evidence type="ECO:0000256" key="10">
    <source>
        <dbReference type="ARBA" id="ARBA00023326"/>
    </source>
</evidence>
<dbReference type="Gene3D" id="3.20.20.80">
    <property type="entry name" value="Glycosidases"/>
    <property type="match status" value="1"/>
</dbReference>
<evidence type="ECO:0000313" key="20">
    <source>
        <dbReference type="EMBL" id="KAK7539993.1"/>
    </source>
</evidence>
<comment type="catalytic activity">
    <reaction evidence="11">
        <text>Random hydrolysis of (1-&gt;6)-linkages in (1-&gt;6)-beta-D-glucans.</text>
        <dbReference type="EC" id="3.2.1.75"/>
    </reaction>
</comment>
<dbReference type="GeneID" id="92032778"/>
<keyword evidence="6" id="KW-0325">Glycoprotein</keyword>
<comment type="caution">
    <text evidence="20">The sequence shown here is derived from an EMBL/GenBank/DDBJ whole genome shotgun (WGS) entry which is preliminary data.</text>
</comment>
<evidence type="ECO:0000256" key="3">
    <source>
        <dbReference type="ARBA" id="ARBA00022525"/>
    </source>
</evidence>
<keyword evidence="5 17" id="KW-0378">Hydrolase</keyword>
<reference evidence="20 21" key="1">
    <citation type="submission" date="2024-04" db="EMBL/GenBank/DDBJ databases">
        <title>Phyllosticta paracitricarpa is synonymous to the EU quarantine fungus P. citricarpa based on phylogenomic analyses.</title>
        <authorList>
            <consortium name="Lawrence Berkeley National Laboratory"/>
            <person name="Van ingen-buijs V.A."/>
            <person name="Van westerhoven A.C."/>
            <person name="Haridas S."/>
            <person name="Skiadas P."/>
            <person name="Martin F."/>
            <person name="Groenewald J.Z."/>
            <person name="Crous P.W."/>
            <person name="Seidl M.F."/>
        </authorList>
    </citation>
    <scope>NUCLEOTIDE SEQUENCE [LARGE SCALE GENOMIC DNA]</scope>
    <source>
        <strain evidence="20 21">CPC 17464</strain>
    </source>
</reference>
<dbReference type="RefSeq" id="XP_066657264.1">
    <property type="nucleotide sequence ID" value="XM_066799872.1"/>
</dbReference>
<evidence type="ECO:0000256" key="7">
    <source>
        <dbReference type="ARBA" id="ARBA00023277"/>
    </source>
</evidence>
<dbReference type="PANTHER" id="PTHR31297:SF39">
    <property type="entry name" value="GLUCAN ENDO-1,6-BETA-GLUCOSIDASE B"/>
    <property type="match status" value="1"/>
</dbReference>
<feature type="domain" description="Glycoside hydrolase family 5" evidence="19">
    <location>
        <begin position="93"/>
        <end position="380"/>
    </location>
</feature>
<comment type="subcellular location">
    <subcellularLocation>
        <location evidence="1">Secreted</location>
    </subcellularLocation>
</comment>
<evidence type="ECO:0000256" key="5">
    <source>
        <dbReference type="ARBA" id="ARBA00022801"/>
    </source>
</evidence>
<comment type="similarity">
    <text evidence="2 17">Belongs to the glycosyl hydrolase 5 (cellulase A) family.</text>
</comment>
<keyword evidence="4 18" id="KW-0732">Signal</keyword>
<evidence type="ECO:0000256" key="2">
    <source>
        <dbReference type="ARBA" id="ARBA00005641"/>
    </source>
</evidence>
<gene>
    <name evidence="20" type="ORF">J3D65DRAFT_620439</name>
</gene>
<evidence type="ECO:0000256" key="18">
    <source>
        <dbReference type="SAM" id="SignalP"/>
    </source>
</evidence>
<evidence type="ECO:0000256" key="17">
    <source>
        <dbReference type="RuleBase" id="RU361153"/>
    </source>
</evidence>
<dbReference type="EMBL" id="JBBPEH010000004">
    <property type="protein sequence ID" value="KAK7539993.1"/>
    <property type="molecule type" value="Genomic_DNA"/>
</dbReference>
<sequence length="416" mass="45986">MRRTLFALLTSSLLVRAWLPDNAPSSASISAFANSGTSKIRGVNAGSQYILEPWMAADVWQNTLGCGEAQAERQCVETAYNGDMDAAGAAWQKHWDSWITQDDIRQMVAYGLNTIRIPVGFWMKEDLLNEYERFPRGGFNHLVKFCGWASDAGLYIIIDLHGLPGRQVANNAFTGDYQSTTGFYQSDYESGRAYEFLAWMTNQTHTNTAFRNVGTIEIANEPKREDSGDTQWLVQHYYGSAIDAIVQAEEVLGVADAGRLHIAVMDDLWGSGPSPSTALTIPQLSRLLYDDHNYQFGPIASAGNTPSAALTYTCADTVGQGNRVDAQTPKVVGEWALKLDMLAGQEVATEENRAFFESYFAAQMDMYERTRGWVYWSWKVQGSADFVDTLQWGYLNAVVAGVVDADLSAMLAKSPC</sequence>
<keyword evidence="9" id="KW-0961">Cell wall biogenesis/degradation</keyword>
<keyword evidence="8 17" id="KW-0326">Glycosidase</keyword>
<evidence type="ECO:0000256" key="16">
    <source>
        <dbReference type="ARBA" id="ARBA00043257"/>
    </source>
</evidence>
<proteinExistence type="inferred from homology"/>
<comment type="function">
    <text evidence="12">Beta-glucanases participate in the metabolism of beta-glucan, the main structural component of the cell wall. Acts on lutean, pustulan and 1,6-oligo-beta-D-glucosides.</text>
</comment>
<keyword evidence="7" id="KW-0119">Carbohydrate metabolism</keyword>
<evidence type="ECO:0000256" key="6">
    <source>
        <dbReference type="ARBA" id="ARBA00023180"/>
    </source>
</evidence>
<evidence type="ECO:0000256" key="1">
    <source>
        <dbReference type="ARBA" id="ARBA00004613"/>
    </source>
</evidence>
<dbReference type="EC" id="3.2.1.75" evidence="13"/>
<feature type="chain" id="PRO_5045909173" description="glucan endo-1,6-beta-glucosidase" evidence="18">
    <location>
        <begin position="18"/>
        <end position="416"/>
    </location>
</feature>
<name>A0ABR1LXS6_9PEZI</name>
<evidence type="ECO:0000313" key="21">
    <source>
        <dbReference type="Proteomes" id="UP001360953"/>
    </source>
</evidence>
<protein>
    <recommendedName>
        <fullName evidence="13">glucan endo-1,6-beta-glucosidase</fullName>
        <ecNumber evidence="13">3.2.1.75</ecNumber>
    </recommendedName>
    <alternativeName>
        <fullName evidence="15">Beta-1,6-glucanase B</fullName>
    </alternativeName>
    <alternativeName>
        <fullName evidence="14">Endo-1,6-beta-D-glucanase B</fullName>
    </alternativeName>
    <alternativeName>
        <fullName evidence="16">Endo-1,6-beta-glucanase B</fullName>
    </alternativeName>
</protein>
<dbReference type="InterPro" id="IPR017853">
    <property type="entry name" value="GH"/>
</dbReference>
<evidence type="ECO:0000256" key="12">
    <source>
        <dbReference type="ARBA" id="ARBA00037628"/>
    </source>
</evidence>
<evidence type="ECO:0000259" key="19">
    <source>
        <dbReference type="Pfam" id="PF00150"/>
    </source>
</evidence>
<evidence type="ECO:0000256" key="8">
    <source>
        <dbReference type="ARBA" id="ARBA00023295"/>
    </source>
</evidence>
<dbReference type="InterPro" id="IPR001547">
    <property type="entry name" value="Glyco_hydro_5"/>
</dbReference>
<organism evidence="20 21">
    <name type="scientific">Phyllosticta citribraziliensis</name>
    <dbReference type="NCBI Taxonomy" id="989973"/>
    <lineage>
        <taxon>Eukaryota</taxon>
        <taxon>Fungi</taxon>
        <taxon>Dikarya</taxon>
        <taxon>Ascomycota</taxon>
        <taxon>Pezizomycotina</taxon>
        <taxon>Dothideomycetes</taxon>
        <taxon>Dothideomycetes incertae sedis</taxon>
        <taxon>Botryosphaeriales</taxon>
        <taxon>Phyllostictaceae</taxon>
        <taxon>Phyllosticta</taxon>
    </lineage>
</organism>
<dbReference type="SUPFAM" id="SSF51445">
    <property type="entry name" value="(Trans)glycosidases"/>
    <property type="match status" value="1"/>
</dbReference>
<dbReference type="PANTHER" id="PTHR31297">
    <property type="entry name" value="GLUCAN ENDO-1,6-BETA-GLUCOSIDASE B"/>
    <property type="match status" value="1"/>
</dbReference>
<dbReference type="InterPro" id="IPR050386">
    <property type="entry name" value="Glycosyl_hydrolase_5"/>
</dbReference>
<feature type="signal peptide" evidence="18">
    <location>
        <begin position="1"/>
        <end position="17"/>
    </location>
</feature>
<evidence type="ECO:0000256" key="11">
    <source>
        <dbReference type="ARBA" id="ARBA00036633"/>
    </source>
</evidence>
<keyword evidence="3" id="KW-0964">Secreted</keyword>
<evidence type="ECO:0000256" key="9">
    <source>
        <dbReference type="ARBA" id="ARBA00023316"/>
    </source>
</evidence>
<dbReference type="Proteomes" id="UP001360953">
    <property type="component" value="Unassembled WGS sequence"/>
</dbReference>
<keyword evidence="21" id="KW-1185">Reference proteome</keyword>